<dbReference type="PANTHER" id="PTHR11373">
    <property type="entry name" value="DEOXYNUCLEOSIDE TRIPHOSPHATE TRIPHOSPHOHYDROLASE"/>
    <property type="match status" value="1"/>
</dbReference>
<dbReference type="EMBL" id="JAXAVW010000035">
    <property type="protein sequence ID" value="MDX8035508.1"/>
    <property type="molecule type" value="Genomic_DNA"/>
</dbReference>
<accession>A0ABU4TBG3</accession>
<dbReference type="Proteomes" id="UP001285521">
    <property type="component" value="Unassembled WGS sequence"/>
</dbReference>
<dbReference type="InterPro" id="IPR000157">
    <property type="entry name" value="TIR_dom"/>
</dbReference>
<reference evidence="2 3" key="1">
    <citation type="submission" date="2023-11" db="EMBL/GenBank/DDBJ databases">
        <title>Lentzea sokolovensis, sp. nov., Lentzea kristufkii, sp. nov., and Lentzea miocenensis, sp. nov., rare actinobacteria from Sokolov Coal Basin, Miocene lacustrine sediment, Czech Republic.</title>
        <authorList>
            <person name="Lara A."/>
            <person name="Kotroba L."/>
            <person name="Nouioui I."/>
            <person name="Neumann-Schaal M."/>
            <person name="Mast Y."/>
            <person name="Chronakova A."/>
        </authorList>
    </citation>
    <scope>NUCLEOTIDE SEQUENCE [LARGE SCALE GENOMIC DNA]</scope>
    <source>
        <strain evidence="2 3">BCCO 10_0856</strain>
    </source>
</reference>
<reference evidence="2 3" key="2">
    <citation type="submission" date="2023-11" db="EMBL/GenBank/DDBJ databases">
        <authorList>
            <person name="Lara A.C."/>
            <person name="Chronakova A."/>
        </authorList>
    </citation>
    <scope>NUCLEOTIDE SEQUENCE [LARGE SCALE GENOMIC DNA]</scope>
    <source>
        <strain evidence="2 3">BCCO 10_0856</strain>
    </source>
</reference>
<name>A0ABU4TBG3_9PSEU</name>
<dbReference type="SUPFAM" id="SSF109604">
    <property type="entry name" value="HD-domain/PDEase-like"/>
    <property type="match status" value="1"/>
</dbReference>
<keyword evidence="3" id="KW-1185">Reference proteome</keyword>
<protein>
    <recommendedName>
        <fullName evidence="1">TIR domain-containing protein</fullName>
    </recommendedName>
</protein>
<feature type="domain" description="TIR" evidence="1">
    <location>
        <begin position="500"/>
        <end position="602"/>
    </location>
</feature>
<dbReference type="Gene3D" id="1.10.3210.10">
    <property type="entry name" value="Hypothetical protein af1432"/>
    <property type="match status" value="1"/>
</dbReference>
<evidence type="ECO:0000313" key="3">
    <source>
        <dbReference type="Proteomes" id="UP001285521"/>
    </source>
</evidence>
<dbReference type="PANTHER" id="PTHR11373:SF4">
    <property type="entry name" value="DEOXYNUCLEOSIDE TRIPHOSPHATE TRIPHOSPHOHYDROLASE SAMHD1"/>
    <property type="match status" value="1"/>
</dbReference>
<sequence>MSHAPHRGTGQPESSIRDAVHGLIDISDLHTPGPPIIAQLIQSRAIQRLRRIKQLGFASQSYVAADHSRYAHALGTMHVMRNLLKQVGGAHSAFRTSLLKQYEEAYKPTKPVTAEFVYQHVLVAALLQDIGELPYQNATEGYFVPDEDLRAWVSGKIDQDVSLWPPKPVFNLGCVLDTDLQTILAPLNIDFIAFLISAESWTDPAWKPRFLPFRHMLDGEIDADRIDYVHRDAHHTVGVLSTSQDVISAILSYDDSGPICSDPAPLGNFLATRAHLYSIVYFSPQNRFRVMLLRSILDGVRKLPETFHHSSVLATKKVTLESFLELDDVLLEAEINGFKTSQSKTRLDKRTSIALSEFTTASSAYAHCWLRESNEPDTADSATIPIPNEIFFEAFEESTPRPSGIRFETIAPTGEPELAAINDMNGPYFEVARSPRVTMPILGDVLMFYPQHDRGRDFAAIKEAYRARSLRSALLAKIRNEWGGIPVDTRSSRGFTGPSIFVSYCVDDTAHVQRIVKELHNARRRYYVILEPNQGIGGTTAQNSIDGVLQTDCCIIIASRAYQGRCSNQLNGNIMHEIRTMHDRRIPDPGAYPVVPVSIHPHHEVANIPWSLLGMNSPPFTGTVLENASDSQLRATVTAAVTALDRHASQQSKGSAVND</sequence>
<dbReference type="InterPro" id="IPR035897">
    <property type="entry name" value="Toll_tir_struct_dom_sf"/>
</dbReference>
<evidence type="ECO:0000313" key="2">
    <source>
        <dbReference type="EMBL" id="MDX8035508.1"/>
    </source>
</evidence>
<gene>
    <name evidence="2" type="ORF">SK803_35325</name>
</gene>
<organism evidence="2 3">
    <name type="scientific">Lentzea miocenica</name>
    <dbReference type="NCBI Taxonomy" id="3095431"/>
    <lineage>
        <taxon>Bacteria</taxon>
        <taxon>Bacillati</taxon>
        <taxon>Actinomycetota</taxon>
        <taxon>Actinomycetes</taxon>
        <taxon>Pseudonocardiales</taxon>
        <taxon>Pseudonocardiaceae</taxon>
        <taxon>Lentzea</taxon>
    </lineage>
</organism>
<dbReference type="Gene3D" id="3.40.50.10140">
    <property type="entry name" value="Toll/interleukin-1 receptor homology (TIR) domain"/>
    <property type="match status" value="1"/>
</dbReference>
<dbReference type="SUPFAM" id="SSF52200">
    <property type="entry name" value="Toll/Interleukin receptor TIR domain"/>
    <property type="match status" value="1"/>
</dbReference>
<comment type="caution">
    <text evidence="2">The sequence shown here is derived from an EMBL/GenBank/DDBJ whole genome shotgun (WGS) entry which is preliminary data.</text>
</comment>
<dbReference type="InterPro" id="IPR050135">
    <property type="entry name" value="dGTPase-like"/>
</dbReference>
<proteinExistence type="predicted"/>
<evidence type="ECO:0000259" key="1">
    <source>
        <dbReference type="Pfam" id="PF13676"/>
    </source>
</evidence>
<dbReference type="Pfam" id="PF13676">
    <property type="entry name" value="TIR_2"/>
    <property type="match status" value="1"/>
</dbReference>
<dbReference type="RefSeq" id="WP_319970531.1">
    <property type="nucleotide sequence ID" value="NZ_JAXAVW010000035.1"/>
</dbReference>